<reference evidence="2 4" key="1">
    <citation type="submission" date="2017-11" db="EMBL/GenBank/DDBJ databases">
        <title>Comparitive Functional Genomics of Dry Heat Resistant strains isolated from the Viking Spacecraft.</title>
        <authorList>
            <person name="Seuylemezian A."/>
            <person name="Cooper K."/>
            <person name="Vaishampayan P."/>
        </authorList>
    </citation>
    <scope>NUCLEOTIDE SEQUENCE [LARGE SCALE GENOMIC DNA]</scope>
    <source>
        <strain evidence="2 4">M4.6</strain>
    </source>
</reference>
<organism evidence="2 4">
    <name type="scientific">Bacillus canaveralius</name>
    <dbReference type="NCBI Taxonomy" id="1403243"/>
    <lineage>
        <taxon>Bacteria</taxon>
        <taxon>Bacillati</taxon>
        <taxon>Bacillota</taxon>
        <taxon>Bacilli</taxon>
        <taxon>Bacillales</taxon>
        <taxon>Bacillaceae</taxon>
        <taxon>Bacillus</taxon>
    </lineage>
</organism>
<proteinExistence type="predicted"/>
<dbReference type="SUPFAM" id="SSF53756">
    <property type="entry name" value="UDP-Glycosyltransferase/glycogen phosphorylase"/>
    <property type="match status" value="1"/>
</dbReference>
<feature type="domain" description="Glycosyl transferase family 1" evidence="1">
    <location>
        <begin position="225"/>
        <end position="371"/>
    </location>
</feature>
<dbReference type="Pfam" id="PF00534">
    <property type="entry name" value="Glycos_transf_1"/>
    <property type="match status" value="1"/>
</dbReference>
<evidence type="ECO:0000313" key="3">
    <source>
        <dbReference type="EMBL" id="PLR96329.1"/>
    </source>
</evidence>
<dbReference type="OrthoDB" id="9787617at2"/>
<dbReference type="CDD" id="cd03811">
    <property type="entry name" value="GT4_GT28_WabH-like"/>
    <property type="match status" value="1"/>
</dbReference>
<protein>
    <submittedName>
        <fullName evidence="2">Glycosyltransferase</fullName>
    </submittedName>
</protein>
<dbReference type="RefSeq" id="WP_101576434.1">
    <property type="nucleotide sequence ID" value="NZ_PGVA01000014.1"/>
</dbReference>
<dbReference type="Proteomes" id="UP000235114">
    <property type="component" value="Unassembled WGS sequence"/>
</dbReference>
<accession>A0A2N5GND9</accession>
<evidence type="ECO:0000313" key="2">
    <source>
        <dbReference type="EMBL" id="PLR84026.1"/>
    </source>
</evidence>
<evidence type="ECO:0000313" key="5">
    <source>
        <dbReference type="Proteomes" id="UP000235114"/>
    </source>
</evidence>
<dbReference type="PANTHER" id="PTHR12526">
    <property type="entry name" value="GLYCOSYLTRANSFERASE"/>
    <property type="match status" value="1"/>
</dbReference>
<sequence length="394" mass="45652">MKKKLLFVIDSLTIGGAEKSLVSLLNMIDSSKYEIDLLLFKKGGDFEKYVPKNINILPVPEYFRFVNKETFSVTKNVLYFYHRIKTSLNLRINNYRKNILHSEQVVFASINKVLSPIEKDYDVAIAYSQGMPTYFVSKKVKSSKKMAWINNDYISTIFNKELDYESYKNIDTIVTVSDYTKNSVSQIRCEYSEKVDLILDIVNPDMICKMAEEYEIHEYDKSLVNILTVGRLDVTKGYDRAIRVAKLLRESGYNFKWFAIGEGPERKKLQELINMYELNDYFILLGKKLNPYVYMKGCDIYVQTSVKEGFGLTVSEAKILKRPIVCTSFPTAKEIINNTVDGLIVDHDICSIYNGIKKYIDDNSFRNKITNELNSIEPYSTVSQLNKFYELTKK</sequence>
<dbReference type="Proteomes" id="UP000234951">
    <property type="component" value="Unassembled WGS sequence"/>
</dbReference>
<dbReference type="InterPro" id="IPR001296">
    <property type="entry name" value="Glyco_trans_1"/>
</dbReference>
<reference evidence="3 5" key="2">
    <citation type="submission" date="2017-12" db="EMBL/GenBank/DDBJ databases">
        <title>Comparative Functional Genomics of Dry Heat Resistant strains isolated from the Viking Spacecraft.</title>
        <authorList>
            <person name="Seuylemezian A."/>
            <person name="Cooper K."/>
            <person name="Vaishampayan P."/>
        </authorList>
    </citation>
    <scope>NUCLEOTIDE SEQUENCE [LARGE SCALE GENOMIC DNA]</scope>
    <source>
        <strain evidence="3 5">ATCC 29669</strain>
    </source>
</reference>
<dbReference type="EMBL" id="PGVA01000014">
    <property type="protein sequence ID" value="PLR84026.1"/>
    <property type="molecule type" value="Genomic_DNA"/>
</dbReference>
<evidence type="ECO:0000313" key="4">
    <source>
        <dbReference type="Proteomes" id="UP000234951"/>
    </source>
</evidence>
<gene>
    <name evidence="2" type="ORF">CU635_06890</name>
    <name evidence="3" type="ORF">CVD25_13115</name>
</gene>
<dbReference type="Gene3D" id="3.40.50.2000">
    <property type="entry name" value="Glycogen Phosphorylase B"/>
    <property type="match status" value="2"/>
</dbReference>
<keyword evidence="5" id="KW-1185">Reference proteome</keyword>
<keyword evidence="2" id="KW-0808">Transferase</keyword>
<evidence type="ECO:0000259" key="1">
    <source>
        <dbReference type="Pfam" id="PF00534"/>
    </source>
</evidence>
<name>A0A2N5GND9_9BACI</name>
<dbReference type="GO" id="GO:0016757">
    <property type="term" value="F:glycosyltransferase activity"/>
    <property type="evidence" value="ECO:0007669"/>
    <property type="project" value="InterPro"/>
</dbReference>
<dbReference type="EMBL" id="PGVD01000033">
    <property type="protein sequence ID" value="PLR96329.1"/>
    <property type="molecule type" value="Genomic_DNA"/>
</dbReference>
<dbReference type="AlphaFoldDB" id="A0A2N5GND9"/>
<comment type="caution">
    <text evidence="2">The sequence shown here is derived from an EMBL/GenBank/DDBJ whole genome shotgun (WGS) entry which is preliminary data.</text>
</comment>